<gene>
    <name evidence="1" type="ORF">J2S37_001743</name>
</gene>
<reference evidence="1 2" key="1">
    <citation type="submission" date="2023-07" db="EMBL/GenBank/DDBJ databases">
        <title>Sequencing the genomes of 1000 actinobacteria strains.</title>
        <authorList>
            <person name="Klenk H.-P."/>
        </authorList>
    </citation>
    <scope>NUCLEOTIDE SEQUENCE [LARGE SCALE GENOMIC DNA]</scope>
    <source>
        <strain evidence="1 2">DSM 44508</strain>
    </source>
</reference>
<proteinExistence type="predicted"/>
<dbReference type="Proteomes" id="UP001183619">
    <property type="component" value="Unassembled WGS sequence"/>
</dbReference>
<name>A0ABU2B980_9CORY</name>
<keyword evidence="2" id="KW-1185">Reference proteome</keyword>
<evidence type="ECO:0000313" key="1">
    <source>
        <dbReference type="EMBL" id="MDR7355205.1"/>
    </source>
</evidence>
<evidence type="ECO:0000313" key="2">
    <source>
        <dbReference type="Proteomes" id="UP001183619"/>
    </source>
</evidence>
<protein>
    <submittedName>
        <fullName evidence="1">Uncharacterized protein</fullName>
    </submittedName>
</protein>
<accession>A0ABU2B980</accession>
<sequence>MLSLNFSVLMGFFFLVVMSANAFVPTLCRGLGNGDCGTDGRFGVPVVLGGNVWAFALVHVCCGLGWISGKGSGGGFCGKYQLEIEQVIPIKPQGNFCYLC</sequence>
<comment type="caution">
    <text evidence="1">The sequence shown here is derived from an EMBL/GenBank/DDBJ whole genome shotgun (WGS) entry which is preliminary data.</text>
</comment>
<organism evidence="1 2">
    <name type="scientific">Corynebacterium felinum</name>
    <dbReference type="NCBI Taxonomy" id="131318"/>
    <lineage>
        <taxon>Bacteria</taxon>
        <taxon>Bacillati</taxon>
        <taxon>Actinomycetota</taxon>
        <taxon>Actinomycetes</taxon>
        <taxon>Mycobacteriales</taxon>
        <taxon>Corynebacteriaceae</taxon>
        <taxon>Corynebacterium</taxon>
    </lineage>
</organism>
<dbReference type="EMBL" id="JAVDYF010000001">
    <property type="protein sequence ID" value="MDR7355205.1"/>
    <property type="molecule type" value="Genomic_DNA"/>
</dbReference>